<evidence type="ECO:0000256" key="7">
    <source>
        <dbReference type="RuleBase" id="RU000416"/>
    </source>
</evidence>
<dbReference type="GO" id="GO:0032259">
    <property type="term" value="P:methylation"/>
    <property type="evidence" value="ECO:0007669"/>
    <property type="project" value="UniProtKB-KW"/>
</dbReference>
<dbReference type="Proteomes" id="UP000590442">
    <property type="component" value="Unassembled WGS sequence"/>
</dbReference>
<dbReference type="InterPro" id="IPR018117">
    <property type="entry name" value="C5_DNA_meth_AS"/>
</dbReference>
<evidence type="ECO:0000256" key="8">
    <source>
        <dbReference type="RuleBase" id="RU000417"/>
    </source>
</evidence>
<dbReference type="GO" id="GO:0003886">
    <property type="term" value="F:DNA (cytosine-5-)-methyltransferase activity"/>
    <property type="evidence" value="ECO:0007669"/>
    <property type="project" value="UniProtKB-EC"/>
</dbReference>
<evidence type="ECO:0000313" key="10">
    <source>
        <dbReference type="Proteomes" id="UP000590442"/>
    </source>
</evidence>
<gene>
    <name evidence="9" type="ORF">GGR42_000356</name>
</gene>
<dbReference type="Pfam" id="PF00145">
    <property type="entry name" value="DNA_methylase"/>
    <property type="match status" value="2"/>
</dbReference>
<evidence type="ECO:0000256" key="6">
    <source>
        <dbReference type="PROSITE-ProRule" id="PRU01016"/>
    </source>
</evidence>
<dbReference type="InterPro" id="IPR029063">
    <property type="entry name" value="SAM-dependent_MTases_sf"/>
</dbReference>
<comment type="catalytic activity">
    <reaction evidence="5 8">
        <text>a 2'-deoxycytidine in DNA + S-adenosyl-L-methionine = a 5-methyl-2'-deoxycytidine in DNA + S-adenosyl-L-homocysteine + H(+)</text>
        <dbReference type="Rhea" id="RHEA:13681"/>
        <dbReference type="Rhea" id="RHEA-COMP:11369"/>
        <dbReference type="Rhea" id="RHEA-COMP:11370"/>
        <dbReference type="ChEBI" id="CHEBI:15378"/>
        <dbReference type="ChEBI" id="CHEBI:57856"/>
        <dbReference type="ChEBI" id="CHEBI:59789"/>
        <dbReference type="ChEBI" id="CHEBI:85452"/>
        <dbReference type="ChEBI" id="CHEBI:85454"/>
        <dbReference type="EC" id="2.1.1.37"/>
    </reaction>
</comment>
<accession>A0A846QXR2</accession>
<feature type="active site" evidence="6">
    <location>
        <position position="137"/>
    </location>
</feature>
<dbReference type="InterPro" id="IPR031303">
    <property type="entry name" value="C5_meth_CS"/>
</dbReference>
<dbReference type="PROSITE" id="PS00094">
    <property type="entry name" value="C5_MTASE_1"/>
    <property type="match status" value="1"/>
</dbReference>
<organism evidence="9 10">
    <name type="scientific">Saonia flava</name>
    <dbReference type="NCBI Taxonomy" id="523696"/>
    <lineage>
        <taxon>Bacteria</taxon>
        <taxon>Pseudomonadati</taxon>
        <taxon>Bacteroidota</taxon>
        <taxon>Flavobacteriia</taxon>
        <taxon>Flavobacteriales</taxon>
        <taxon>Flavobacteriaceae</taxon>
        <taxon>Saonia</taxon>
    </lineage>
</organism>
<dbReference type="PROSITE" id="PS51679">
    <property type="entry name" value="SAM_MT_C5"/>
    <property type="match status" value="1"/>
</dbReference>
<sequence length="535" mass="61709">MSKKLKHIELFAGCGGLSLGLEAVGYDLYFANELSPMASETFAHNILSETLEKDTVPKNVLWLKSLYPKNEIVKRLRENPFEASKGDFCDIDNKTDFKGKLLVGDINKLLDILKSNRKLAKKIRDEEIDLISGGPPCQSFSLAGKRKKDDHKNTLPLSFAQIAGLIKPKTVLLENVKGITAPFSQDGNKYYAWLEVSKAFVCEGFVPVCMMLNSKYFGVPQNRPRFILIAYRRDVFNSIFKKDPKNEILKISKSFYNKVRKNKNNLSLVNIEDFKYYDIESEPELFNGNILPEITHLERDFITTSEAIGDIRRTQLQYYFNKTKGKYANLLNEIFPKNSYENSIIQNHEPRRHSFVIKSRFRFYQVIEQFQNGLKKGAFDLFTGKDVSNEIRSKLLDEFSHHNLLFFPEKSDRETLMVPKDIEEVEELIKSIPTKKHSQRALKEFEPAPAQLTIPDDLCHYDSEQPRTLTVREMARFQSFPDWFEFKSKVTTGGQMRKFEVPQYTQVGNAVPPLLARVLGITIKKQLLELQKISK</sequence>
<dbReference type="AlphaFoldDB" id="A0A846QXR2"/>
<dbReference type="InterPro" id="IPR050390">
    <property type="entry name" value="C5-Methyltransferase"/>
</dbReference>
<dbReference type="EMBL" id="JAATJJ010000001">
    <property type="protein sequence ID" value="NJB69894.1"/>
    <property type="molecule type" value="Genomic_DNA"/>
</dbReference>
<dbReference type="InterPro" id="IPR001525">
    <property type="entry name" value="C5_MeTfrase"/>
</dbReference>
<dbReference type="NCBIfam" id="TIGR00675">
    <property type="entry name" value="dcm"/>
    <property type="match status" value="1"/>
</dbReference>
<dbReference type="PANTHER" id="PTHR10629:SF52">
    <property type="entry name" value="DNA (CYTOSINE-5)-METHYLTRANSFERASE 1"/>
    <property type="match status" value="1"/>
</dbReference>
<dbReference type="Gene3D" id="3.40.50.150">
    <property type="entry name" value="Vaccinia Virus protein VP39"/>
    <property type="match status" value="1"/>
</dbReference>
<keyword evidence="3 6" id="KW-0949">S-adenosyl-L-methionine</keyword>
<protein>
    <recommendedName>
        <fullName evidence="8">Cytosine-specific methyltransferase</fullName>
        <ecNumber evidence="8">2.1.1.37</ecNumber>
    </recommendedName>
</protein>
<evidence type="ECO:0000256" key="4">
    <source>
        <dbReference type="ARBA" id="ARBA00022747"/>
    </source>
</evidence>
<keyword evidence="4" id="KW-0680">Restriction system</keyword>
<dbReference type="PRINTS" id="PR00105">
    <property type="entry name" value="C5METTRFRASE"/>
</dbReference>
<comment type="similarity">
    <text evidence="6 7">Belongs to the class I-like SAM-binding methyltransferase superfamily. C5-methyltransferase family.</text>
</comment>
<evidence type="ECO:0000256" key="2">
    <source>
        <dbReference type="ARBA" id="ARBA00022679"/>
    </source>
</evidence>
<keyword evidence="10" id="KW-1185">Reference proteome</keyword>
<dbReference type="Gene3D" id="3.90.120.10">
    <property type="entry name" value="DNA Methylase, subunit A, domain 2"/>
    <property type="match status" value="1"/>
</dbReference>
<evidence type="ECO:0000256" key="1">
    <source>
        <dbReference type="ARBA" id="ARBA00022603"/>
    </source>
</evidence>
<dbReference type="SUPFAM" id="SSF53335">
    <property type="entry name" value="S-adenosyl-L-methionine-dependent methyltransferases"/>
    <property type="match status" value="1"/>
</dbReference>
<evidence type="ECO:0000256" key="3">
    <source>
        <dbReference type="ARBA" id="ARBA00022691"/>
    </source>
</evidence>
<comment type="caution">
    <text evidence="9">The sequence shown here is derived from an EMBL/GenBank/DDBJ whole genome shotgun (WGS) entry which is preliminary data.</text>
</comment>
<proteinExistence type="inferred from homology"/>
<dbReference type="EC" id="2.1.1.37" evidence="8"/>
<keyword evidence="2 6" id="KW-0808">Transferase</keyword>
<dbReference type="GO" id="GO:0009307">
    <property type="term" value="P:DNA restriction-modification system"/>
    <property type="evidence" value="ECO:0007669"/>
    <property type="project" value="UniProtKB-KW"/>
</dbReference>
<evidence type="ECO:0000313" key="9">
    <source>
        <dbReference type="EMBL" id="NJB69894.1"/>
    </source>
</evidence>
<evidence type="ECO:0000256" key="5">
    <source>
        <dbReference type="ARBA" id="ARBA00047422"/>
    </source>
</evidence>
<reference evidence="9 10" key="1">
    <citation type="submission" date="2020-03" db="EMBL/GenBank/DDBJ databases">
        <title>Genomic Encyclopedia of Type Strains, Phase IV (KMG-IV): sequencing the most valuable type-strain genomes for metagenomic binning, comparative biology and taxonomic classification.</title>
        <authorList>
            <person name="Goeker M."/>
        </authorList>
    </citation>
    <scope>NUCLEOTIDE SEQUENCE [LARGE SCALE GENOMIC DNA]</scope>
    <source>
        <strain evidence="9 10">DSM 29762</strain>
    </source>
</reference>
<dbReference type="PROSITE" id="PS00095">
    <property type="entry name" value="C5_MTASE_2"/>
    <property type="match status" value="1"/>
</dbReference>
<dbReference type="PANTHER" id="PTHR10629">
    <property type="entry name" value="CYTOSINE-SPECIFIC METHYLTRANSFERASE"/>
    <property type="match status" value="1"/>
</dbReference>
<dbReference type="RefSeq" id="WP_167960245.1">
    <property type="nucleotide sequence ID" value="NZ_JAATJJ010000001.1"/>
</dbReference>
<keyword evidence="1 6" id="KW-0489">Methyltransferase</keyword>
<name>A0A846QXR2_9FLAO</name>